<dbReference type="GO" id="GO:0005669">
    <property type="term" value="C:transcription factor TFIID complex"/>
    <property type="evidence" value="ECO:0007669"/>
    <property type="project" value="InterPro"/>
</dbReference>
<name>A0AAV9IYZ1_CYACA</name>
<evidence type="ECO:0000256" key="4">
    <source>
        <dbReference type="ARBA" id="ARBA00023163"/>
    </source>
</evidence>
<comment type="subcellular location">
    <subcellularLocation>
        <location evidence="1">Nucleus</location>
    </subcellularLocation>
</comment>
<dbReference type="Pfam" id="PF04719">
    <property type="entry name" value="TAFII28"/>
    <property type="match status" value="1"/>
</dbReference>
<feature type="domain" description="TAFII28-like protein" evidence="7">
    <location>
        <begin position="157"/>
        <end position="274"/>
    </location>
</feature>
<feature type="compositionally biased region" description="Polar residues" evidence="6">
    <location>
        <begin position="9"/>
        <end position="19"/>
    </location>
</feature>
<comment type="similarity">
    <text evidence="2">Belongs to the TAF11 family.</text>
</comment>
<feature type="region of interest" description="Disordered" evidence="6">
    <location>
        <begin position="232"/>
        <end position="265"/>
    </location>
</feature>
<dbReference type="InterPro" id="IPR006809">
    <property type="entry name" value="TAFII28_dom"/>
</dbReference>
<evidence type="ECO:0000256" key="5">
    <source>
        <dbReference type="ARBA" id="ARBA00023242"/>
    </source>
</evidence>
<dbReference type="Proteomes" id="UP001301350">
    <property type="component" value="Unassembled WGS sequence"/>
</dbReference>
<evidence type="ECO:0000259" key="7">
    <source>
        <dbReference type="Pfam" id="PF04719"/>
    </source>
</evidence>
<evidence type="ECO:0000256" key="3">
    <source>
        <dbReference type="ARBA" id="ARBA00023015"/>
    </source>
</evidence>
<dbReference type="InterPro" id="IPR045127">
    <property type="entry name" value="TAF11-like"/>
</dbReference>
<dbReference type="AlphaFoldDB" id="A0AAV9IYZ1"/>
<keyword evidence="5" id="KW-0539">Nucleus</keyword>
<organism evidence="8 9">
    <name type="scientific">Cyanidium caldarium</name>
    <name type="common">Red alga</name>
    <dbReference type="NCBI Taxonomy" id="2771"/>
    <lineage>
        <taxon>Eukaryota</taxon>
        <taxon>Rhodophyta</taxon>
        <taxon>Bangiophyceae</taxon>
        <taxon>Cyanidiales</taxon>
        <taxon>Cyanidiaceae</taxon>
        <taxon>Cyanidium</taxon>
    </lineage>
</organism>
<sequence length="305" mass="32465">MTPPDAEATPTTNIASPPTSAARSENPSRPPSAPRRGRGGARRGRGRSHTASRGRADAHRVGGTAIASGQTASGADDGGGGGGGAETPTDLGSFAQFTEDVADSAEASADATPSTEVFPPLEPPTASGLDPSPPPLARTPQPPLPPKSFRELTNEQFEQLSEAQKERYIEFRRAAIKPAHMRRLVSALLPGLPSYPTNHSFLVALQGLGKMFVGDLIETAVQVKLEWDAVERRHEQERPPPEEHAMSLEDPLGTPAATDEAPLEPRHIREAYRRLRRHGHLYSVLECGNGHVANVGSAARPSLLH</sequence>
<keyword evidence="4" id="KW-0804">Transcription</keyword>
<evidence type="ECO:0000256" key="1">
    <source>
        <dbReference type="ARBA" id="ARBA00004123"/>
    </source>
</evidence>
<protein>
    <recommendedName>
        <fullName evidence="7">TAFII28-like protein domain-containing protein</fullName>
    </recommendedName>
</protein>
<evidence type="ECO:0000313" key="8">
    <source>
        <dbReference type="EMBL" id="KAK4537519.1"/>
    </source>
</evidence>
<dbReference type="Gene3D" id="1.10.20.10">
    <property type="entry name" value="Histone, subunit A"/>
    <property type="match status" value="1"/>
</dbReference>
<dbReference type="PANTHER" id="PTHR13218:SF8">
    <property type="entry name" value="TRANSCRIPTION INITIATION FACTOR TFIID SUBUNIT 11"/>
    <property type="match status" value="1"/>
</dbReference>
<feature type="compositionally biased region" description="Gly residues" evidence="6">
    <location>
        <begin position="76"/>
        <end position="85"/>
    </location>
</feature>
<feature type="region of interest" description="Disordered" evidence="6">
    <location>
        <begin position="1"/>
        <end position="147"/>
    </location>
</feature>
<dbReference type="GO" id="GO:0046982">
    <property type="term" value="F:protein heterodimerization activity"/>
    <property type="evidence" value="ECO:0007669"/>
    <property type="project" value="InterPro"/>
</dbReference>
<keyword evidence="3" id="KW-0805">Transcription regulation</keyword>
<gene>
    <name evidence="8" type="ORF">CDCA_CDCA12G3544</name>
</gene>
<dbReference type="CDD" id="cd08048">
    <property type="entry name" value="HFD_TAF11"/>
    <property type="match status" value="1"/>
</dbReference>
<comment type="caution">
    <text evidence="8">The sequence shown here is derived from an EMBL/GenBank/DDBJ whole genome shotgun (WGS) entry which is preliminary data.</text>
</comment>
<dbReference type="PANTHER" id="PTHR13218">
    <property type="entry name" value="TRANSCRIPTION INITIATION FACTOR TFIID SUBUNIT 11-RELATED"/>
    <property type="match status" value="1"/>
</dbReference>
<feature type="compositionally biased region" description="Basic residues" evidence="6">
    <location>
        <begin position="35"/>
        <end position="52"/>
    </location>
</feature>
<accession>A0AAV9IYZ1</accession>
<evidence type="ECO:0000313" key="9">
    <source>
        <dbReference type="Proteomes" id="UP001301350"/>
    </source>
</evidence>
<dbReference type="GO" id="GO:0016251">
    <property type="term" value="F:RNA polymerase II general transcription initiation factor activity"/>
    <property type="evidence" value="ECO:0007669"/>
    <property type="project" value="TreeGrafter"/>
</dbReference>
<dbReference type="GO" id="GO:0051123">
    <property type="term" value="P:RNA polymerase II preinitiation complex assembly"/>
    <property type="evidence" value="ECO:0007669"/>
    <property type="project" value="InterPro"/>
</dbReference>
<proteinExistence type="inferred from homology"/>
<evidence type="ECO:0000256" key="2">
    <source>
        <dbReference type="ARBA" id="ARBA00009788"/>
    </source>
</evidence>
<feature type="compositionally biased region" description="Basic and acidic residues" evidence="6">
    <location>
        <begin position="232"/>
        <end position="247"/>
    </location>
</feature>
<dbReference type="EMBL" id="JANCYW010000012">
    <property type="protein sequence ID" value="KAK4537519.1"/>
    <property type="molecule type" value="Genomic_DNA"/>
</dbReference>
<dbReference type="InterPro" id="IPR009072">
    <property type="entry name" value="Histone-fold"/>
</dbReference>
<evidence type="ECO:0000256" key="6">
    <source>
        <dbReference type="SAM" id="MobiDB-lite"/>
    </source>
</evidence>
<feature type="compositionally biased region" description="Low complexity" evidence="6">
    <location>
        <begin position="104"/>
        <end position="116"/>
    </location>
</feature>
<feature type="compositionally biased region" description="Pro residues" evidence="6">
    <location>
        <begin position="131"/>
        <end position="146"/>
    </location>
</feature>
<reference evidence="8 9" key="1">
    <citation type="submission" date="2022-07" db="EMBL/GenBank/DDBJ databases">
        <title>Genome-wide signatures of adaptation to extreme environments.</title>
        <authorList>
            <person name="Cho C.H."/>
            <person name="Yoon H.S."/>
        </authorList>
    </citation>
    <scope>NUCLEOTIDE SEQUENCE [LARGE SCALE GENOMIC DNA]</scope>
    <source>
        <strain evidence="8 9">DBV 063 E5</strain>
    </source>
</reference>
<dbReference type="SUPFAM" id="SSF47113">
    <property type="entry name" value="Histone-fold"/>
    <property type="match status" value="1"/>
</dbReference>
<keyword evidence="9" id="KW-1185">Reference proteome</keyword>